<dbReference type="PANTHER" id="PTHR37426">
    <property type="entry name" value="RIBOSOMAL RNA LARGE SUBUNIT METHYLTRANSFERASE J"/>
    <property type="match status" value="1"/>
</dbReference>
<sequence>MNYRHAFHAGNHADVLKHVVLLAILDALVRKDTPCFVLDTHAGRGHYPLDRGEALRTDEAAGGIGRLFPITRGLPPAVARYRALIQKANPDGRLHHYPGSPLLAAQVLRGQDRLACCELQVEEAEALRSLFAGDRRVGVHARDGYGAIKALTPPQEKRGVVLIDPPYENQLAEFDAVRKALAEGLARWPQGCFALWYPIKDARVLKPVFRRMATLPAKSILRAELVVHGGDSPLRMNGSGMLVFNVPWQLDMALAPALPWLARELGEAGAHSRVDWLKQPE</sequence>
<feature type="site" description="Interaction with substrate rRNA" evidence="1">
    <location>
        <position position="3"/>
    </location>
</feature>
<dbReference type="SUPFAM" id="SSF53335">
    <property type="entry name" value="S-adenosyl-L-methionine-dependent methyltransferases"/>
    <property type="match status" value="1"/>
</dbReference>
<dbReference type="InterPro" id="IPR007473">
    <property type="entry name" value="RlmJ"/>
</dbReference>
<dbReference type="GO" id="GO:0036307">
    <property type="term" value="F:23S rRNA (adenine(2030)-N(6))-methyltransferase activity"/>
    <property type="evidence" value="ECO:0007669"/>
    <property type="project" value="UniProtKB-UniRule"/>
</dbReference>
<name>A0A8J7VSP6_9GAMM</name>
<comment type="similarity">
    <text evidence="1">Belongs to the RlmJ family.</text>
</comment>
<dbReference type="Pfam" id="PF04378">
    <property type="entry name" value="RsmJ"/>
    <property type="match status" value="1"/>
</dbReference>
<keyword evidence="1" id="KW-0698">rRNA processing</keyword>
<feature type="binding site" evidence="1">
    <location>
        <position position="100"/>
    </location>
    <ligand>
        <name>S-adenosyl-L-methionine</name>
        <dbReference type="ChEBI" id="CHEBI:59789"/>
    </ligand>
</feature>
<dbReference type="EMBL" id="JAGQFT010000040">
    <property type="protein sequence ID" value="MBR0562234.1"/>
    <property type="molecule type" value="Genomic_DNA"/>
</dbReference>
<feature type="binding site" evidence="1">
    <location>
        <begin position="143"/>
        <end position="144"/>
    </location>
    <ligand>
        <name>S-adenosyl-L-methionine</name>
        <dbReference type="ChEBI" id="CHEBI:59789"/>
    </ligand>
</feature>
<dbReference type="EMBL" id="JAGQFT020000013">
    <property type="protein sequence ID" value="MBS7458680.1"/>
    <property type="molecule type" value="Genomic_DNA"/>
</dbReference>
<dbReference type="GO" id="GO:0070475">
    <property type="term" value="P:rRNA base methylation"/>
    <property type="evidence" value="ECO:0007669"/>
    <property type="project" value="UniProtKB-UniRule"/>
</dbReference>
<dbReference type="Proteomes" id="UP000675747">
    <property type="component" value="Unassembled WGS sequence"/>
</dbReference>
<comment type="function">
    <text evidence="1">Specifically methylates the adenine in position 2030 of 23S rRNA.</text>
</comment>
<keyword evidence="1" id="KW-0808">Transferase</keyword>
<dbReference type="HAMAP" id="MF_00934">
    <property type="entry name" value="23SrRNA_methyltr_J"/>
    <property type="match status" value="1"/>
</dbReference>
<gene>
    <name evidence="1" type="primary">rlmJ</name>
    <name evidence="3" type="ORF">KB893_016180</name>
    <name evidence="2" type="ORF">KB893_06845</name>
</gene>
<dbReference type="RefSeq" id="WP_211926179.1">
    <property type="nucleotide sequence ID" value="NZ_JAGQFT020000013.1"/>
</dbReference>
<proteinExistence type="inferred from homology"/>
<dbReference type="EC" id="2.1.1.266" evidence="1"/>
<dbReference type="PANTHER" id="PTHR37426:SF1">
    <property type="entry name" value="RIBOSOMAL RNA LARGE SUBUNIT METHYLTRANSFERASE J"/>
    <property type="match status" value="1"/>
</dbReference>
<feature type="binding site" evidence="1">
    <location>
        <position position="41"/>
    </location>
    <ligand>
        <name>S-adenosyl-L-methionine</name>
        <dbReference type="ChEBI" id="CHEBI:59789"/>
    </ligand>
</feature>
<accession>A0A8J7VSP6</accession>
<keyword evidence="1" id="KW-0949">S-adenosyl-L-methionine</keyword>
<reference evidence="3 4" key="1">
    <citation type="journal article" date="2021" name="Microbiol. Resour. Announc.">
        <title>Draft Genome Sequence of Coralloluteibacterium stylophorae LMG 29479T.</title>
        <authorList>
            <person name="Karlyshev A.V."/>
            <person name="Kudryashova E.B."/>
            <person name="Ariskina E.V."/>
            <person name="Conroy A.P."/>
            <person name="Abidueva E.Y."/>
        </authorList>
    </citation>
    <scope>NUCLEOTIDE SEQUENCE [LARGE SCALE GENOMIC DNA]</scope>
    <source>
        <strain evidence="3 4">LMG 29479</strain>
    </source>
</reference>
<feature type="binding site" evidence="1">
    <location>
        <position position="18"/>
    </location>
    <ligand>
        <name>S-adenosyl-L-methionine</name>
        <dbReference type="ChEBI" id="CHEBI:59789"/>
    </ligand>
</feature>
<evidence type="ECO:0000313" key="3">
    <source>
        <dbReference type="EMBL" id="MBS7458680.1"/>
    </source>
</evidence>
<dbReference type="GO" id="GO:0003723">
    <property type="term" value="F:RNA binding"/>
    <property type="evidence" value="ECO:0007669"/>
    <property type="project" value="UniProtKB-UniRule"/>
</dbReference>
<dbReference type="GO" id="GO:0005829">
    <property type="term" value="C:cytosol"/>
    <property type="evidence" value="ECO:0007669"/>
    <property type="project" value="TreeGrafter"/>
</dbReference>
<protein>
    <recommendedName>
        <fullName evidence="1">Ribosomal RNA large subunit methyltransferase J</fullName>
        <ecNumber evidence="1">2.1.1.266</ecNumber>
    </recommendedName>
    <alternativeName>
        <fullName evidence="1">23S rRNA (adenine(2030)-N6)-methyltransferase</fullName>
    </alternativeName>
    <alternativeName>
        <fullName evidence="1">23S rRNA m6A2030 methyltransferase</fullName>
    </alternativeName>
</protein>
<comment type="caution">
    <text evidence="2">The sequence shown here is derived from an EMBL/GenBank/DDBJ whole genome shotgun (WGS) entry which is preliminary data.</text>
</comment>
<evidence type="ECO:0000313" key="4">
    <source>
        <dbReference type="Proteomes" id="UP000675747"/>
    </source>
</evidence>
<feature type="active site" description="Proton acceptor" evidence="1">
    <location>
        <position position="164"/>
    </location>
</feature>
<keyword evidence="4" id="KW-1185">Reference proteome</keyword>
<dbReference type="AlphaFoldDB" id="A0A8J7VSP6"/>
<feature type="binding site" evidence="1">
    <location>
        <position position="164"/>
    </location>
    <ligand>
        <name>S-adenosyl-L-methionine</name>
        <dbReference type="ChEBI" id="CHEBI:59789"/>
    </ligand>
</feature>
<organism evidence="2">
    <name type="scientific">Coralloluteibacterium stylophorae</name>
    <dbReference type="NCBI Taxonomy" id="1776034"/>
    <lineage>
        <taxon>Bacteria</taxon>
        <taxon>Pseudomonadati</taxon>
        <taxon>Pseudomonadota</taxon>
        <taxon>Gammaproteobacteria</taxon>
        <taxon>Lysobacterales</taxon>
        <taxon>Lysobacteraceae</taxon>
        <taxon>Coralloluteibacterium</taxon>
    </lineage>
</organism>
<evidence type="ECO:0000256" key="1">
    <source>
        <dbReference type="HAMAP-Rule" id="MF_00934"/>
    </source>
</evidence>
<dbReference type="Gene3D" id="3.40.50.150">
    <property type="entry name" value="Vaccinia Virus protein VP39"/>
    <property type="match status" value="1"/>
</dbReference>
<comment type="catalytic activity">
    <reaction evidence="1">
        <text>adenosine(2030) in 23S rRNA + S-adenosyl-L-methionine = N(6)-methyladenosine(2030) in 23S rRNA + S-adenosyl-L-homocysteine + H(+)</text>
        <dbReference type="Rhea" id="RHEA:43736"/>
        <dbReference type="Rhea" id="RHEA-COMP:10668"/>
        <dbReference type="Rhea" id="RHEA-COMP:10669"/>
        <dbReference type="ChEBI" id="CHEBI:15378"/>
        <dbReference type="ChEBI" id="CHEBI:57856"/>
        <dbReference type="ChEBI" id="CHEBI:59789"/>
        <dbReference type="ChEBI" id="CHEBI:74411"/>
        <dbReference type="ChEBI" id="CHEBI:74449"/>
        <dbReference type="EC" id="2.1.1.266"/>
    </reaction>
</comment>
<feature type="binding site" evidence="1">
    <location>
        <position position="118"/>
    </location>
    <ligand>
        <name>S-adenosyl-L-methionine</name>
        <dbReference type="ChEBI" id="CHEBI:59789"/>
    </ligand>
</feature>
<reference evidence="2" key="2">
    <citation type="submission" date="2021-04" db="EMBL/GenBank/DDBJ databases">
        <authorList>
            <person name="Karlyshev A.V."/>
        </authorList>
    </citation>
    <scope>NUCLEOTIDE SEQUENCE</scope>
    <source>
        <strain evidence="2">LMG 29479</strain>
    </source>
</reference>
<keyword evidence="1" id="KW-0694">RNA-binding</keyword>
<comment type="subunit">
    <text evidence="1">Monomer.</text>
</comment>
<evidence type="ECO:0000313" key="2">
    <source>
        <dbReference type="EMBL" id="MBR0562234.1"/>
    </source>
</evidence>
<keyword evidence="1" id="KW-0489">Methyltransferase</keyword>
<dbReference type="InterPro" id="IPR029063">
    <property type="entry name" value="SAM-dependent_MTases_sf"/>
</dbReference>